<accession>A0AAN9YSU3</accession>
<sequence length="363" mass="42317">MDIRRNRFSLRREQARSERQPQPSMRVTRSKAKELFNLSQHLETQEINPQLSSPLFNGRIPAEIRTQIFRSALVAYPSPDAHRLPHDPVVRYDHDPVPLPEFSKDPTQNTAPDFTLSGHWLRPDNTRPMRINIALLQTCRRVYLEAHAFPLLQKEHVLYLNRGPDSEQLSWSSSRVQEYFTRKLGKPSSVPGVKQYELVRSARLFTQAFWLEDNHRFWGTVNNTPRFDPIERLTITLRRSDWWDWETNSPPIINPFKGRVSLAEMQADMLVEGGNPDFKPEAWGLAFGKMPNLKTLRIEFETSEDQKANMEQIIQWAVKWRFPLANGEFLSTQGRQVEKMSVSHLLENTFTHPPAHLKAALYE</sequence>
<dbReference type="AlphaFoldDB" id="A0AAN9YSU3"/>
<proteinExistence type="predicted"/>
<dbReference type="PANTHER" id="PTHR38790">
    <property type="entry name" value="2EXR DOMAIN-CONTAINING PROTEIN-RELATED"/>
    <property type="match status" value="1"/>
</dbReference>
<dbReference type="EMBL" id="JAKJXP020000030">
    <property type="protein sequence ID" value="KAK7753302.1"/>
    <property type="molecule type" value="Genomic_DNA"/>
</dbReference>
<feature type="compositionally biased region" description="Basic and acidic residues" evidence="1">
    <location>
        <begin position="1"/>
        <end position="19"/>
    </location>
</feature>
<protein>
    <submittedName>
        <fullName evidence="2">Uncharacterized protein</fullName>
    </submittedName>
</protein>
<name>A0AAN9YSU3_9PEZI</name>
<evidence type="ECO:0000256" key="1">
    <source>
        <dbReference type="SAM" id="MobiDB-lite"/>
    </source>
</evidence>
<feature type="region of interest" description="Disordered" evidence="1">
    <location>
        <begin position="1"/>
        <end position="27"/>
    </location>
</feature>
<reference evidence="2 3" key="1">
    <citation type="submission" date="2024-02" db="EMBL/GenBank/DDBJ databases">
        <title>De novo assembly and annotation of 12 fungi associated with fruit tree decline syndrome in Ontario, Canada.</title>
        <authorList>
            <person name="Sulman M."/>
            <person name="Ellouze W."/>
            <person name="Ilyukhin E."/>
        </authorList>
    </citation>
    <scope>NUCLEOTIDE SEQUENCE [LARGE SCALE GENOMIC DNA]</scope>
    <source>
        <strain evidence="2 3">M11/M66-122</strain>
    </source>
</reference>
<evidence type="ECO:0000313" key="3">
    <source>
        <dbReference type="Proteomes" id="UP001320420"/>
    </source>
</evidence>
<dbReference type="PANTHER" id="PTHR38790:SF4">
    <property type="entry name" value="2EXR DOMAIN-CONTAINING PROTEIN"/>
    <property type="match status" value="1"/>
</dbReference>
<evidence type="ECO:0000313" key="2">
    <source>
        <dbReference type="EMBL" id="KAK7753302.1"/>
    </source>
</evidence>
<organism evidence="2 3">
    <name type="scientific">Diatrype stigma</name>
    <dbReference type="NCBI Taxonomy" id="117547"/>
    <lineage>
        <taxon>Eukaryota</taxon>
        <taxon>Fungi</taxon>
        <taxon>Dikarya</taxon>
        <taxon>Ascomycota</taxon>
        <taxon>Pezizomycotina</taxon>
        <taxon>Sordariomycetes</taxon>
        <taxon>Xylariomycetidae</taxon>
        <taxon>Xylariales</taxon>
        <taxon>Diatrypaceae</taxon>
        <taxon>Diatrype</taxon>
    </lineage>
</organism>
<gene>
    <name evidence="2" type="ORF">SLS62_004821</name>
</gene>
<comment type="caution">
    <text evidence="2">The sequence shown here is derived from an EMBL/GenBank/DDBJ whole genome shotgun (WGS) entry which is preliminary data.</text>
</comment>
<dbReference type="Proteomes" id="UP001320420">
    <property type="component" value="Unassembled WGS sequence"/>
</dbReference>
<keyword evidence="3" id="KW-1185">Reference proteome</keyword>